<dbReference type="PANTHER" id="PTHR43586">
    <property type="entry name" value="CYSTEINE DESULFURASE"/>
    <property type="match status" value="1"/>
</dbReference>
<dbReference type="Proteomes" id="UP000220102">
    <property type="component" value="Unassembled WGS sequence"/>
</dbReference>
<comment type="caution">
    <text evidence="3">The sequence shown here is derived from an EMBL/GenBank/DDBJ whole genome shotgun (WGS) entry which is preliminary data.</text>
</comment>
<feature type="domain" description="Aminotransferase class V" evidence="2">
    <location>
        <begin position="48"/>
        <end position="460"/>
    </location>
</feature>
<gene>
    <name evidence="3" type="ORF">CRI94_09350</name>
</gene>
<dbReference type="GO" id="GO:0008483">
    <property type="term" value="F:transaminase activity"/>
    <property type="evidence" value="ECO:0007669"/>
    <property type="project" value="UniProtKB-KW"/>
</dbReference>
<sequence length="515" mass="56146">MDSTVRTHIDPLGTLAERHRRLEALRTAFSGLNTTYPLADGSTSKRTYLDSAASNLRLSVAEDIVQQAMAHYANTHSQLHFGARIMTEVYHRSHDIVADFVGADDDDTVIFCGNGVTGGLNRMARVLTEQRPDRDVVITTMMEHHANDLPHRKHAGEVVHVPLEHDTNGEAGRVDMDALQEAIDAHADRLNYVAVTAASNVTGIVNPIHNIARMAHAVGALCVVDAAQSAAHVPLSMQGNDPEERIDVLCMSGHKIYAPGSPGVIVARKDLFAGLEPQEVGGGIVEFVDTERYVVTDDLPEREETGTPNLPGAFLLAATLYLLGRIGMDLVAEDERELTQYALTKFEAIEGLHIYGSHRLEVAERIGVVTFNLEGLPHGLVTAILNDYYGIAVRNECFCAQPFVRQLLGISDERGVAPADCTDTCGPEDAAAGDGAPPREQPGMVRISFGLYNTKEDVDRAADALRSIIDRADEFRNMYEPVGDGSGDWVHREFSFDPDDTFSIEGAVDRWLESA</sequence>
<proteinExistence type="predicted"/>
<dbReference type="InterPro" id="IPR015424">
    <property type="entry name" value="PyrdxlP-dep_Trfase"/>
</dbReference>
<evidence type="ECO:0000313" key="4">
    <source>
        <dbReference type="Proteomes" id="UP000220102"/>
    </source>
</evidence>
<evidence type="ECO:0000259" key="2">
    <source>
        <dbReference type="Pfam" id="PF00266"/>
    </source>
</evidence>
<organism evidence="3 4">
    <name type="scientific">Longibacter salinarum</name>
    <dbReference type="NCBI Taxonomy" id="1850348"/>
    <lineage>
        <taxon>Bacteria</taxon>
        <taxon>Pseudomonadati</taxon>
        <taxon>Rhodothermota</taxon>
        <taxon>Rhodothermia</taxon>
        <taxon>Rhodothermales</taxon>
        <taxon>Salisaetaceae</taxon>
        <taxon>Longibacter</taxon>
    </lineage>
</organism>
<dbReference type="PANTHER" id="PTHR43586:SF8">
    <property type="entry name" value="CYSTEINE DESULFURASE 1, CHLOROPLASTIC"/>
    <property type="match status" value="1"/>
</dbReference>
<keyword evidence="1" id="KW-0663">Pyridoxal phosphate</keyword>
<dbReference type="RefSeq" id="WP_098075433.1">
    <property type="nucleotide sequence ID" value="NZ_PDEQ01000004.1"/>
</dbReference>
<dbReference type="Gene3D" id="3.40.640.10">
    <property type="entry name" value="Type I PLP-dependent aspartate aminotransferase-like (Major domain)"/>
    <property type="match status" value="1"/>
</dbReference>
<keyword evidence="4" id="KW-1185">Reference proteome</keyword>
<name>A0A2A8CY19_9BACT</name>
<dbReference type="Pfam" id="PF00266">
    <property type="entry name" value="Aminotran_5"/>
    <property type="match status" value="1"/>
</dbReference>
<dbReference type="InterPro" id="IPR015422">
    <property type="entry name" value="PyrdxlP-dep_Trfase_small"/>
</dbReference>
<reference evidence="3 4" key="1">
    <citation type="submission" date="2017-10" db="EMBL/GenBank/DDBJ databases">
        <title>Draft genome of Longibacter Salinarum.</title>
        <authorList>
            <person name="Goh K.M."/>
            <person name="Shamsir M.S."/>
            <person name="Lim S.W."/>
        </authorList>
    </citation>
    <scope>NUCLEOTIDE SEQUENCE [LARGE SCALE GENOMIC DNA]</scope>
    <source>
        <strain evidence="3 4">KCTC 52045</strain>
    </source>
</reference>
<dbReference type="AlphaFoldDB" id="A0A2A8CY19"/>
<dbReference type="InterPro" id="IPR015421">
    <property type="entry name" value="PyrdxlP-dep_Trfase_major"/>
</dbReference>
<dbReference type="SUPFAM" id="SSF53383">
    <property type="entry name" value="PLP-dependent transferases"/>
    <property type="match status" value="1"/>
</dbReference>
<dbReference type="EMBL" id="PDEQ01000004">
    <property type="protein sequence ID" value="PEN13511.1"/>
    <property type="molecule type" value="Genomic_DNA"/>
</dbReference>
<keyword evidence="3" id="KW-0808">Transferase</keyword>
<keyword evidence="3" id="KW-0032">Aminotransferase</keyword>
<accession>A0A2A8CY19</accession>
<dbReference type="OrthoDB" id="9804366at2"/>
<dbReference type="InterPro" id="IPR000192">
    <property type="entry name" value="Aminotrans_V_dom"/>
</dbReference>
<protein>
    <submittedName>
        <fullName evidence="3">Aminotransferase</fullName>
    </submittedName>
</protein>
<dbReference type="Gene3D" id="3.90.1150.10">
    <property type="entry name" value="Aspartate Aminotransferase, domain 1"/>
    <property type="match status" value="1"/>
</dbReference>
<evidence type="ECO:0000256" key="1">
    <source>
        <dbReference type="ARBA" id="ARBA00022898"/>
    </source>
</evidence>
<evidence type="ECO:0000313" key="3">
    <source>
        <dbReference type="EMBL" id="PEN13511.1"/>
    </source>
</evidence>